<dbReference type="GO" id="GO:0016491">
    <property type="term" value="F:oxidoreductase activity"/>
    <property type="evidence" value="ECO:0007669"/>
    <property type="project" value="InterPro"/>
</dbReference>
<gene>
    <name evidence="2" type="ORF">D6C78_04014</name>
</gene>
<dbReference type="EMBL" id="QZBZ01000063">
    <property type="protein sequence ID" value="TIA38433.1"/>
    <property type="molecule type" value="Genomic_DNA"/>
</dbReference>
<evidence type="ECO:0000256" key="1">
    <source>
        <dbReference type="ARBA" id="ARBA00023604"/>
    </source>
</evidence>
<dbReference type="NCBIfam" id="NF041278">
    <property type="entry name" value="CmcJ_NvfI_EfuI"/>
    <property type="match status" value="1"/>
</dbReference>
<dbReference type="PANTHER" id="PTHR34598">
    <property type="entry name" value="BLL6449 PROTEIN"/>
    <property type="match status" value="1"/>
</dbReference>
<protein>
    <recommendedName>
        <fullName evidence="4">Methyltransferase</fullName>
    </recommendedName>
</protein>
<dbReference type="InterPro" id="IPR044053">
    <property type="entry name" value="AsaB-like"/>
</dbReference>
<accession>A0A4T0BUZ7</accession>
<evidence type="ECO:0008006" key="4">
    <source>
        <dbReference type="Google" id="ProtNLM"/>
    </source>
</evidence>
<dbReference type="Proteomes" id="UP000308724">
    <property type="component" value="Unassembled WGS sequence"/>
</dbReference>
<proteinExistence type="inferred from homology"/>
<comment type="similarity">
    <text evidence="1">Belongs to the asaB hydroxylase/desaturase family.</text>
</comment>
<name>A0A4T0BUZ7_AURPU</name>
<dbReference type="AlphaFoldDB" id="A0A4T0BUZ7"/>
<reference evidence="2 3" key="1">
    <citation type="submission" date="2018-10" db="EMBL/GenBank/DDBJ databases">
        <title>Fifty Aureobasidium pullulans genomes reveal a recombining polyextremotolerant generalist.</title>
        <authorList>
            <person name="Gostincar C."/>
            <person name="Turk M."/>
            <person name="Zajc J."/>
            <person name="Gunde-Cimerman N."/>
        </authorList>
    </citation>
    <scope>NUCLEOTIDE SEQUENCE [LARGE SCALE GENOMIC DNA]</scope>
    <source>
        <strain evidence="2 3">EXF-1645</strain>
    </source>
</reference>
<evidence type="ECO:0000313" key="2">
    <source>
        <dbReference type="EMBL" id="TIA38433.1"/>
    </source>
</evidence>
<evidence type="ECO:0000313" key="3">
    <source>
        <dbReference type="Proteomes" id="UP000308724"/>
    </source>
</evidence>
<organism evidence="2 3">
    <name type="scientific">Aureobasidium pullulans</name>
    <name type="common">Black yeast</name>
    <name type="synonym">Pullularia pullulans</name>
    <dbReference type="NCBI Taxonomy" id="5580"/>
    <lineage>
        <taxon>Eukaryota</taxon>
        <taxon>Fungi</taxon>
        <taxon>Dikarya</taxon>
        <taxon>Ascomycota</taxon>
        <taxon>Pezizomycotina</taxon>
        <taxon>Dothideomycetes</taxon>
        <taxon>Dothideomycetidae</taxon>
        <taxon>Dothideales</taxon>
        <taxon>Saccotheciaceae</taxon>
        <taxon>Aureobasidium</taxon>
    </lineage>
</organism>
<comment type="caution">
    <text evidence="2">The sequence shown here is derived from an EMBL/GenBank/DDBJ whole genome shotgun (WGS) entry which is preliminary data.</text>
</comment>
<sequence>MSTTTTTITISTSTASILQQQGIEIPRGPVESTLIFYAPPPDNAAPWNYVEQPPPGLPQRNYTEHPSQVLLNDMRGNESTFQLNTHGFTTASGVHSNCTDFTSDDDVKNIYYPEVEALILDKVPGAKRVFLFDHTIRRADVNAKRQPVHRAHIDQTETAAIARVHRHLPSEASTLLSSRVRIINIWRPLNGPVVSFPLAVADSRSVKDDAIVGIEHRYPDRVGETAGVQAAEGQKWWYWSGMGNEERLFLQCYDSEGSRARTPHTAFTDPRTQEGWPGRESIEVRALVFG</sequence>
<dbReference type="PANTHER" id="PTHR34598:SF1">
    <property type="entry name" value="PUTATIVE (AFU_ORTHOLOGUE AFUA_3G13140)-RELATED"/>
    <property type="match status" value="1"/>
</dbReference>